<gene>
    <name evidence="2" type="ORF">S01H1_01649</name>
</gene>
<evidence type="ECO:0000256" key="1">
    <source>
        <dbReference type="SAM" id="Phobius"/>
    </source>
</evidence>
<proteinExistence type="predicted"/>
<organism evidence="2">
    <name type="scientific">marine sediment metagenome</name>
    <dbReference type="NCBI Taxonomy" id="412755"/>
    <lineage>
        <taxon>unclassified sequences</taxon>
        <taxon>metagenomes</taxon>
        <taxon>ecological metagenomes</taxon>
    </lineage>
</organism>
<dbReference type="EMBL" id="BARS01000734">
    <property type="protein sequence ID" value="GAF81821.1"/>
    <property type="molecule type" value="Genomic_DNA"/>
</dbReference>
<protein>
    <submittedName>
        <fullName evidence="2">Uncharacterized protein</fullName>
    </submittedName>
</protein>
<feature type="transmembrane region" description="Helical" evidence="1">
    <location>
        <begin position="43"/>
        <end position="61"/>
    </location>
</feature>
<accession>X0T382</accession>
<sequence length="89" mass="9526">MENMLLATAAEGADLLTFMIPAAVYLLCSFLIVYFLRTPGNKLMLLGLLTMLSGLVFAAIMPSVAKLAWVMAIIGGFLVFHGATKSSNQ</sequence>
<comment type="caution">
    <text evidence="2">The sequence shown here is derived from an EMBL/GenBank/DDBJ whole genome shotgun (WGS) entry which is preliminary data.</text>
</comment>
<keyword evidence="1" id="KW-1133">Transmembrane helix</keyword>
<reference evidence="2" key="1">
    <citation type="journal article" date="2014" name="Front. Microbiol.">
        <title>High frequency of phylogenetically diverse reductive dehalogenase-homologous genes in deep subseafloor sedimentary metagenomes.</title>
        <authorList>
            <person name="Kawai M."/>
            <person name="Futagami T."/>
            <person name="Toyoda A."/>
            <person name="Takaki Y."/>
            <person name="Nishi S."/>
            <person name="Hori S."/>
            <person name="Arai W."/>
            <person name="Tsubouchi T."/>
            <person name="Morono Y."/>
            <person name="Uchiyama I."/>
            <person name="Ito T."/>
            <person name="Fujiyama A."/>
            <person name="Inagaki F."/>
            <person name="Takami H."/>
        </authorList>
    </citation>
    <scope>NUCLEOTIDE SEQUENCE</scope>
    <source>
        <strain evidence="2">Expedition CK06-06</strain>
    </source>
</reference>
<name>X0T382_9ZZZZ</name>
<keyword evidence="1" id="KW-0812">Transmembrane</keyword>
<feature type="transmembrane region" description="Helical" evidence="1">
    <location>
        <begin position="67"/>
        <end position="84"/>
    </location>
</feature>
<evidence type="ECO:0000313" key="2">
    <source>
        <dbReference type="EMBL" id="GAF81821.1"/>
    </source>
</evidence>
<dbReference type="AlphaFoldDB" id="X0T382"/>
<keyword evidence="1" id="KW-0472">Membrane</keyword>
<feature type="transmembrane region" description="Helical" evidence="1">
    <location>
        <begin position="15"/>
        <end position="36"/>
    </location>
</feature>